<dbReference type="InterPro" id="IPR013766">
    <property type="entry name" value="Thioredoxin_domain"/>
</dbReference>
<reference evidence="3 4" key="2">
    <citation type="submission" date="2017-01" db="EMBL/GenBank/DDBJ databases">
        <authorList>
            <person name="Mah S.A."/>
            <person name="Swanson W.J."/>
            <person name="Moy G.W."/>
            <person name="Vacquier V.D."/>
        </authorList>
    </citation>
    <scope>NUCLEOTIDE SEQUENCE [LARGE SCALE GENOMIC DNA]</scope>
    <source>
        <strain evidence="3 4">CGMCC 1.8909</strain>
    </source>
</reference>
<dbReference type="Pfam" id="PF08534">
    <property type="entry name" value="Redoxin"/>
    <property type="match status" value="1"/>
</dbReference>
<evidence type="ECO:0000259" key="1">
    <source>
        <dbReference type="PROSITE" id="PS51352"/>
    </source>
</evidence>
<accession>A0A1N7GB13</accession>
<organism evidence="3 4">
    <name type="scientific">Natronorubrum daqingense</name>
    <dbReference type="NCBI Taxonomy" id="588898"/>
    <lineage>
        <taxon>Archaea</taxon>
        <taxon>Methanobacteriati</taxon>
        <taxon>Methanobacteriota</taxon>
        <taxon>Stenosarchaea group</taxon>
        <taxon>Halobacteria</taxon>
        <taxon>Halobacteriales</taxon>
        <taxon>Natrialbaceae</taxon>
        <taxon>Natronorubrum</taxon>
    </lineage>
</organism>
<protein>
    <submittedName>
        <fullName evidence="2 3">Thioredoxin</fullName>
    </submittedName>
</protein>
<reference evidence="2 5" key="1">
    <citation type="submission" date="2017-01" db="EMBL/GenBank/DDBJ databases">
        <title>Complete genome sequence of Haloterrigena daqingensis type strain (JX313T).</title>
        <authorList>
            <person name="Shuang W."/>
        </authorList>
    </citation>
    <scope>NUCLEOTIDE SEQUENCE [LARGE SCALE GENOMIC DNA]</scope>
    <source>
        <strain evidence="5">JX313</strain>
        <strain evidence="2">JX313T</strain>
        <plasmid evidence="5">Plasmid unnamed2</plasmid>
        <plasmid evidence="2">unnamed2</plasmid>
    </source>
</reference>
<name>A0A1N7GB13_9EURY</name>
<feature type="domain" description="Thioredoxin" evidence="1">
    <location>
        <begin position="32"/>
        <end position="176"/>
    </location>
</feature>
<dbReference type="EMBL" id="CP019329">
    <property type="protein sequence ID" value="APX98517.1"/>
    <property type="molecule type" value="Genomic_DNA"/>
</dbReference>
<dbReference type="OrthoDB" id="115386at2157"/>
<evidence type="ECO:0000313" key="4">
    <source>
        <dbReference type="Proteomes" id="UP000185687"/>
    </source>
</evidence>
<gene>
    <name evidence="2" type="ORF">BB347_17545</name>
    <name evidence="3" type="ORF">SAMN05421809_3860</name>
</gene>
<dbReference type="GeneID" id="30957786"/>
<evidence type="ECO:0000313" key="2">
    <source>
        <dbReference type="EMBL" id="APX98517.1"/>
    </source>
</evidence>
<dbReference type="InterPro" id="IPR013740">
    <property type="entry name" value="Redoxin"/>
</dbReference>
<dbReference type="InterPro" id="IPR050553">
    <property type="entry name" value="Thioredoxin_ResA/DsbE_sf"/>
</dbReference>
<sequence>MRRRDLLAGIGSLVTLGGGIALAFGKLGGPDGAAGIQPVDLETVDTAGSSGETVTVPALGEPTFIKFFATWCTVCQGMMPELAVAHEEVNDEVQFLSVTNEPVGITTTREEVVEWLEEHDGNWPVALDSELELTERLDPSGVPYAYALDSDNRVVWEHRGDATADELIKGIRSAMGEE</sequence>
<dbReference type="PANTHER" id="PTHR42852">
    <property type="entry name" value="THIOL:DISULFIDE INTERCHANGE PROTEIN DSBE"/>
    <property type="match status" value="1"/>
</dbReference>
<proteinExistence type="predicted"/>
<dbReference type="GO" id="GO:0016853">
    <property type="term" value="F:isomerase activity"/>
    <property type="evidence" value="ECO:0007669"/>
    <property type="project" value="UniProtKB-KW"/>
</dbReference>
<dbReference type="PROSITE" id="PS51352">
    <property type="entry name" value="THIOREDOXIN_2"/>
    <property type="match status" value="1"/>
</dbReference>
<dbReference type="GO" id="GO:0016491">
    <property type="term" value="F:oxidoreductase activity"/>
    <property type="evidence" value="ECO:0007669"/>
    <property type="project" value="InterPro"/>
</dbReference>
<dbReference type="KEGG" id="hda:BB347_17545"/>
<dbReference type="CDD" id="cd02966">
    <property type="entry name" value="TlpA_like_family"/>
    <property type="match status" value="1"/>
</dbReference>
<dbReference type="Gene3D" id="3.40.30.10">
    <property type="entry name" value="Glutaredoxin"/>
    <property type="match status" value="1"/>
</dbReference>
<dbReference type="RefSeq" id="WP_071401735.1">
    <property type="nucleotide sequence ID" value="NZ_CP019329.1"/>
</dbReference>
<keyword evidence="4" id="KW-1185">Reference proteome</keyword>
<evidence type="ECO:0000313" key="5">
    <source>
        <dbReference type="Proteomes" id="UP000187321"/>
    </source>
</evidence>
<dbReference type="SUPFAM" id="SSF52833">
    <property type="entry name" value="Thioredoxin-like"/>
    <property type="match status" value="1"/>
</dbReference>
<dbReference type="AlphaFoldDB" id="A0A1N7GB13"/>
<dbReference type="InterPro" id="IPR036249">
    <property type="entry name" value="Thioredoxin-like_sf"/>
</dbReference>
<dbReference type="EMBL" id="FTNP01000011">
    <property type="protein sequence ID" value="SIS09760.1"/>
    <property type="molecule type" value="Genomic_DNA"/>
</dbReference>
<evidence type="ECO:0000313" key="3">
    <source>
        <dbReference type="EMBL" id="SIS09760.1"/>
    </source>
</evidence>
<dbReference type="Proteomes" id="UP000185687">
    <property type="component" value="Unassembled WGS sequence"/>
</dbReference>
<dbReference type="Proteomes" id="UP000187321">
    <property type="component" value="Plasmid unnamed2"/>
</dbReference>
<dbReference type="PANTHER" id="PTHR42852:SF13">
    <property type="entry name" value="PROTEIN DIPZ"/>
    <property type="match status" value="1"/>
</dbReference>
<geneLocation type="plasmid" evidence="2">
    <name>unnamed2</name>
</geneLocation>
<keyword evidence="2" id="KW-0614">Plasmid</keyword>
<keyword evidence="3" id="KW-0413">Isomerase</keyword>